<dbReference type="AlphaFoldDB" id="A0A0G9H7V4"/>
<dbReference type="RefSeq" id="WP_046971785.1">
    <property type="nucleotide sequence ID" value="NZ_JPLA01000025.1"/>
</dbReference>
<dbReference type="GO" id="GO:0016787">
    <property type="term" value="F:hydrolase activity"/>
    <property type="evidence" value="ECO:0007669"/>
    <property type="project" value="UniProtKB-KW"/>
</dbReference>
<gene>
    <name evidence="3" type="ORF">Y882_10295</name>
</gene>
<sequence>MRTLLSLTIALMASMGPALADEAPKAAPTPTSVPAGVKNIVIVPGAFVDGSGWRVVHDILIHKGYHVTVEQPRIETLADDIDLTRELIRQQDGPVVLVGHSYGGAVITVAGNRDKVKALVYVAGVQPSEGESLSQLVGSMPSPSNDIVATRDGHLYVEPSKFAADFAADLTPNRTNFFAVSQAQATSAAFNATVSSAAWHSKPSWAVVTTEDHALSPDLQRWMYQRAGSKVTEIKASHLVYISQPEAVAKVIEEAATSVH</sequence>
<dbReference type="InterPro" id="IPR052897">
    <property type="entry name" value="Sec-Metab_Biosynth_Hydrolase"/>
</dbReference>
<proteinExistence type="predicted"/>
<feature type="domain" description="AB hydrolase-1" evidence="2">
    <location>
        <begin position="40"/>
        <end position="250"/>
    </location>
</feature>
<accession>A0A0G9H7V4</accession>
<keyword evidence="1" id="KW-0732">Signal</keyword>
<name>A0A0G9H7V4_9GAMM</name>
<evidence type="ECO:0000313" key="4">
    <source>
        <dbReference type="Proteomes" id="UP000035481"/>
    </source>
</evidence>
<reference evidence="3 4" key="1">
    <citation type="journal article" date="2015" name="Antonie Van Leeuwenhoek">
        <title>A phylogenomic and molecular marker based taxonomic framework for the order Xanthomonadales: proposal to transfer the families Algiphilaceae and Solimonadaceae to the order Nevskiales ord. nov. and to create a new family within the order Xanthomonadales, the family Rhodanobacteraceae fam. nov., containing the genus Rhodanobacter and its closest relatives.</title>
        <authorList>
            <person name="Naushad S."/>
            <person name="Adeolu M."/>
            <person name="Wong S."/>
            <person name="Sohail M."/>
            <person name="Schellhorn H.E."/>
            <person name="Gupta R.S."/>
        </authorList>
    </citation>
    <scope>NUCLEOTIDE SEQUENCE [LARGE SCALE GENOMIC DNA]</scope>
    <source>
        <strain evidence="3 4">DSM 16301</strain>
    </source>
</reference>
<dbReference type="Proteomes" id="UP000035481">
    <property type="component" value="Unassembled WGS sequence"/>
</dbReference>
<keyword evidence="3" id="KW-0378">Hydrolase</keyword>
<dbReference type="PATRIC" id="fig|1440762.4.peg.1553"/>
<feature type="signal peptide" evidence="1">
    <location>
        <begin position="1"/>
        <end position="20"/>
    </location>
</feature>
<protein>
    <submittedName>
        <fullName evidence="3">Hydrolase</fullName>
    </submittedName>
</protein>
<dbReference type="InterPro" id="IPR000073">
    <property type="entry name" value="AB_hydrolase_1"/>
</dbReference>
<dbReference type="PANTHER" id="PTHR37017:SF11">
    <property type="entry name" value="ESTERASE_LIPASE_THIOESTERASE DOMAIN-CONTAINING PROTEIN"/>
    <property type="match status" value="1"/>
</dbReference>
<dbReference type="STRING" id="1440762.Y882_10295"/>
<organism evidence="3 4">
    <name type="scientific">Dyella japonica DSM 16301</name>
    <dbReference type="NCBI Taxonomy" id="1440762"/>
    <lineage>
        <taxon>Bacteria</taxon>
        <taxon>Pseudomonadati</taxon>
        <taxon>Pseudomonadota</taxon>
        <taxon>Gammaproteobacteria</taxon>
        <taxon>Lysobacterales</taxon>
        <taxon>Rhodanobacteraceae</taxon>
        <taxon>Dyella</taxon>
    </lineage>
</organism>
<evidence type="ECO:0000259" key="2">
    <source>
        <dbReference type="Pfam" id="PF12697"/>
    </source>
</evidence>
<evidence type="ECO:0000313" key="3">
    <source>
        <dbReference type="EMBL" id="KLD63772.1"/>
    </source>
</evidence>
<dbReference type="Gene3D" id="3.40.50.1820">
    <property type="entry name" value="alpha/beta hydrolase"/>
    <property type="match status" value="1"/>
</dbReference>
<evidence type="ECO:0000256" key="1">
    <source>
        <dbReference type="SAM" id="SignalP"/>
    </source>
</evidence>
<dbReference type="PANTHER" id="PTHR37017">
    <property type="entry name" value="AB HYDROLASE-1 DOMAIN-CONTAINING PROTEIN-RELATED"/>
    <property type="match status" value="1"/>
</dbReference>
<dbReference type="OrthoDB" id="9814966at2"/>
<dbReference type="Pfam" id="PF12697">
    <property type="entry name" value="Abhydrolase_6"/>
    <property type="match status" value="1"/>
</dbReference>
<comment type="caution">
    <text evidence="3">The sequence shown here is derived from an EMBL/GenBank/DDBJ whole genome shotgun (WGS) entry which is preliminary data.</text>
</comment>
<dbReference type="InterPro" id="IPR029058">
    <property type="entry name" value="AB_hydrolase_fold"/>
</dbReference>
<dbReference type="SUPFAM" id="SSF53474">
    <property type="entry name" value="alpha/beta-Hydrolases"/>
    <property type="match status" value="1"/>
</dbReference>
<feature type="chain" id="PRO_5002576403" evidence="1">
    <location>
        <begin position="21"/>
        <end position="260"/>
    </location>
</feature>
<dbReference type="EMBL" id="JPLA01000025">
    <property type="protein sequence ID" value="KLD63772.1"/>
    <property type="molecule type" value="Genomic_DNA"/>
</dbReference>